<dbReference type="InterPro" id="IPR051781">
    <property type="entry name" value="Metallo-dep_Hydrolase"/>
</dbReference>
<dbReference type="InterPro" id="IPR011059">
    <property type="entry name" value="Metal-dep_hydrolase_composite"/>
</dbReference>
<feature type="non-terminal residue" evidence="2">
    <location>
        <position position="218"/>
    </location>
</feature>
<evidence type="ECO:0000259" key="1">
    <source>
        <dbReference type="Pfam" id="PF01979"/>
    </source>
</evidence>
<dbReference type="SUPFAM" id="SSF51338">
    <property type="entry name" value="Composite domain of metallo-dependent hydrolases"/>
    <property type="match status" value="1"/>
</dbReference>
<reference evidence="2" key="1">
    <citation type="journal article" date="2014" name="Front. Microbiol.">
        <title>High frequency of phylogenetically diverse reductive dehalogenase-homologous genes in deep subseafloor sedimentary metagenomes.</title>
        <authorList>
            <person name="Kawai M."/>
            <person name="Futagami T."/>
            <person name="Toyoda A."/>
            <person name="Takaki Y."/>
            <person name="Nishi S."/>
            <person name="Hori S."/>
            <person name="Arai W."/>
            <person name="Tsubouchi T."/>
            <person name="Morono Y."/>
            <person name="Uchiyama I."/>
            <person name="Ito T."/>
            <person name="Fujiyama A."/>
            <person name="Inagaki F."/>
            <person name="Takami H."/>
        </authorList>
    </citation>
    <scope>NUCLEOTIDE SEQUENCE</scope>
    <source>
        <strain evidence="2">Expedition CK06-06</strain>
    </source>
</reference>
<dbReference type="EMBL" id="BARS01027839">
    <property type="protein sequence ID" value="GAG01552.1"/>
    <property type="molecule type" value="Genomic_DNA"/>
</dbReference>
<dbReference type="Pfam" id="PF01979">
    <property type="entry name" value="Amidohydro_1"/>
    <property type="match status" value="1"/>
</dbReference>
<dbReference type="Gene3D" id="3.20.20.140">
    <property type="entry name" value="Metal-dependent hydrolases"/>
    <property type="match status" value="1"/>
</dbReference>
<proteinExistence type="predicted"/>
<dbReference type="SUPFAM" id="SSF51556">
    <property type="entry name" value="Metallo-dependent hydrolases"/>
    <property type="match status" value="1"/>
</dbReference>
<dbReference type="AlphaFoldDB" id="X0UQN3"/>
<dbReference type="PANTHER" id="PTHR43135:SF3">
    <property type="entry name" value="ALPHA-D-RIBOSE 1-METHYLPHOSPHONATE 5-TRIPHOSPHATE DIPHOSPHATASE"/>
    <property type="match status" value="1"/>
</dbReference>
<organism evidence="2">
    <name type="scientific">marine sediment metagenome</name>
    <dbReference type="NCBI Taxonomy" id="412755"/>
    <lineage>
        <taxon>unclassified sequences</taxon>
        <taxon>metagenomes</taxon>
        <taxon>ecological metagenomes</taxon>
    </lineage>
</organism>
<dbReference type="InterPro" id="IPR006680">
    <property type="entry name" value="Amidohydro-rel"/>
</dbReference>
<evidence type="ECO:0000313" key="2">
    <source>
        <dbReference type="EMBL" id="GAG01552.1"/>
    </source>
</evidence>
<comment type="caution">
    <text evidence="2">The sequence shown here is derived from an EMBL/GenBank/DDBJ whole genome shotgun (WGS) entry which is preliminary data.</text>
</comment>
<gene>
    <name evidence="2" type="ORF">S01H1_43685</name>
</gene>
<name>X0UQN3_9ZZZZ</name>
<dbReference type="PANTHER" id="PTHR43135">
    <property type="entry name" value="ALPHA-D-RIBOSE 1-METHYLPHOSPHONATE 5-TRIPHOSPHATE DIPHOSPHATASE"/>
    <property type="match status" value="1"/>
</dbReference>
<protein>
    <recommendedName>
        <fullName evidence="1">Amidohydrolase-related domain-containing protein</fullName>
    </recommendedName>
</protein>
<dbReference type="Gene3D" id="2.30.40.10">
    <property type="entry name" value="Urease, subunit C, domain 1"/>
    <property type="match status" value="1"/>
</dbReference>
<feature type="domain" description="Amidohydrolase-related" evidence="1">
    <location>
        <begin position="39"/>
        <end position="216"/>
    </location>
</feature>
<sequence>MENATVVIEDNKISRLQQGAYQETAGKREMRLFDLEGGYVLPGLWNAHAHLSDLIPDSRNVQENELVGAAAIRSGRTAMDALRAGFTGLRLLGERDYMDVAWRDAFNTGVFLGPRLFIAGILITATGGHCWEPKGTGSIQIDGPDEMRKAVRENLKHNVDWIKIIDTELLPDEIKAAVDVAHQRGKRVCAHSGAPSTKVSIQSGVDCIDHAYNLDERD</sequence>
<dbReference type="GO" id="GO:0016810">
    <property type="term" value="F:hydrolase activity, acting on carbon-nitrogen (but not peptide) bonds"/>
    <property type="evidence" value="ECO:0007669"/>
    <property type="project" value="InterPro"/>
</dbReference>
<accession>X0UQN3</accession>
<dbReference type="InterPro" id="IPR032466">
    <property type="entry name" value="Metal_Hydrolase"/>
</dbReference>